<dbReference type="Pfam" id="PF00106">
    <property type="entry name" value="adh_short"/>
    <property type="match status" value="1"/>
</dbReference>
<comment type="similarity">
    <text evidence="1">Belongs to the short-chain dehydrogenases/reductases (SDR) family.</text>
</comment>
<dbReference type="EMBL" id="PSZC01000004">
    <property type="protein sequence ID" value="PPJ38863.1"/>
    <property type="molecule type" value="Genomic_DNA"/>
</dbReference>
<dbReference type="PRINTS" id="PR00081">
    <property type="entry name" value="GDHRDH"/>
</dbReference>
<dbReference type="Pfam" id="PF13561">
    <property type="entry name" value="adh_short_C2"/>
    <property type="match status" value="1"/>
</dbReference>
<dbReference type="InterPro" id="IPR036291">
    <property type="entry name" value="NAD(P)-bd_dom_sf"/>
</dbReference>
<proteinExistence type="inferred from homology"/>
<evidence type="ECO:0000313" key="2">
    <source>
        <dbReference type="EMBL" id="PPJ38863.1"/>
    </source>
</evidence>
<dbReference type="SUPFAM" id="SSF51735">
    <property type="entry name" value="NAD(P)-binding Rossmann-fold domains"/>
    <property type="match status" value="2"/>
</dbReference>
<sequence>MPNADLTGRTAIVTGASRGIGLATAQALAAAGADVVLTSRDQESAEAAAAQVRGNALGIAAHAVDEDAARACIDRTLERFGSVDILVNIGSAIAFLVSDAARWITGEVMVVDGGQRLGHPAAFRAAP</sequence>
<reference evidence="2 3" key="1">
    <citation type="submission" date="2018-02" db="EMBL/GenBank/DDBJ databases">
        <title>8 Nocardia nova and 1 Nocardia cyriacigeorgica strain used for evolution to TMP-SMX.</title>
        <authorList>
            <person name="Mehta H."/>
            <person name="Weng J."/>
            <person name="Shamoo Y."/>
        </authorList>
    </citation>
    <scope>NUCLEOTIDE SEQUENCE [LARGE SCALE GENOMIC DNA]</scope>
    <source>
        <strain evidence="2 3">MDA3139</strain>
    </source>
</reference>
<dbReference type="Proteomes" id="UP000239874">
    <property type="component" value="Unassembled WGS sequence"/>
</dbReference>
<dbReference type="InterPro" id="IPR002347">
    <property type="entry name" value="SDR_fam"/>
</dbReference>
<name>A0A2S6AUJ7_9NOCA</name>
<evidence type="ECO:0000256" key="1">
    <source>
        <dbReference type="ARBA" id="ARBA00006484"/>
    </source>
</evidence>
<evidence type="ECO:0000313" key="3">
    <source>
        <dbReference type="Proteomes" id="UP000239874"/>
    </source>
</evidence>
<accession>A0A2S6AUJ7</accession>
<dbReference type="PANTHER" id="PTHR43943">
    <property type="entry name" value="DEHYDROGENASE/REDUCTASE (SDR FAMILY) MEMBER 4"/>
    <property type="match status" value="1"/>
</dbReference>
<evidence type="ECO:0008006" key="4">
    <source>
        <dbReference type="Google" id="ProtNLM"/>
    </source>
</evidence>
<organism evidence="2 3">
    <name type="scientific">Nocardia nova</name>
    <dbReference type="NCBI Taxonomy" id="37330"/>
    <lineage>
        <taxon>Bacteria</taxon>
        <taxon>Bacillati</taxon>
        <taxon>Actinomycetota</taxon>
        <taxon>Actinomycetes</taxon>
        <taxon>Mycobacteriales</taxon>
        <taxon>Nocardiaceae</taxon>
        <taxon>Nocardia</taxon>
    </lineage>
</organism>
<dbReference type="PANTHER" id="PTHR43943:SF2">
    <property type="entry name" value="DEHYDROGENASE_REDUCTASE 4"/>
    <property type="match status" value="1"/>
</dbReference>
<dbReference type="OrthoDB" id="7064009at2"/>
<dbReference type="AlphaFoldDB" id="A0A2S6AUJ7"/>
<dbReference type="Gene3D" id="3.40.50.720">
    <property type="entry name" value="NAD(P)-binding Rossmann-like Domain"/>
    <property type="match status" value="2"/>
</dbReference>
<gene>
    <name evidence="2" type="ORF">C5E45_08430</name>
</gene>
<protein>
    <recommendedName>
        <fullName evidence="4">SDR family NAD(P)-dependent oxidoreductase</fullName>
    </recommendedName>
</protein>
<comment type="caution">
    <text evidence="2">The sequence shown here is derived from an EMBL/GenBank/DDBJ whole genome shotgun (WGS) entry which is preliminary data.</text>
</comment>